<accession>A0AAE3VA54</accession>
<evidence type="ECO:0000313" key="2">
    <source>
        <dbReference type="EMBL" id="MDQ0152541.1"/>
    </source>
</evidence>
<dbReference type="Pfam" id="PF05164">
    <property type="entry name" value="ZapA"/>
    <property type="match status" value="1"/>
</dbReference>
<organism evidence="2 3">
    <name type="scientific">Moryella indoligenes</name>
    <dbReference type="NCBI Taxonomy" id="371674"/>
    <lineage>
        <taxon>Bacteria</taxon>
        <taxon>Bacillati</taxon>
        <taxon>Bacillota</taxon>
        <taxon>Clostridia</taxon>
        <taxon>Lachnospirales</taxon>
        <taxon>Lachnospiraceae</taxon>
        <taxon>Moryella</taxon>
    </lineage>
</organism>
<dbReference type="InterPro" id="IPR007838">
    <property type="entry name" value="Cell_div_ZapA-like"/>
</dbReference>
<keyword evidence="3" id="KW-1185">Reference proteome</keyword>
<dbReference type="GO" id="GO:0051301">
    <property type="term" value="P:cell division"/>
    <property type="evidence" value="ECO:0007669"/>
    <property type="project" value="UniProtKB-KW"/>
</dbReference>
<sequence length="183" mass="21320">MKEIRKNDAELKEQPAVDVVIDGKVIPLSGGETEYLQRVAGYLDGKISELKRSQQYGHQNAEQRSMTLSLNLADDCMHARDELQRLKSESEAHESEVYVLKRELVEKRIETERMKERLTASEEARKEIAKQLYELSGQRKKVEEQAQELDRLRERLQQAEQRAKELKTRADALEQEVNELLEK</sequence>
<reference evidence="2" key="1">
    <citation type="submission" date="2023-07" db="EMBL/GenBank/DDBJ databases">
        <title>Genomic Encyclopedia of Type Strains, Phase IV (KMG-IV): sequencing the most valuable type-strain genomes for metagenomic binning, comparative biology and taxonomic classification.</title>
        <authorList>
            <person name="Goeker M."/>
        </authorList>
    </citation>
    <scope>NUCLEOTIDE SEQUENCE</scope>
    <source>
        <strain evidence="2">DSM 19659</strain>
    </source>
</reference>
<dbReference type="InterPro" id="IPR036192">
    <property type="entry name" value="Cell_div_ZapA-like_sf"/>
</dbReference>
<keyword evidence="2" id="KW-0132">Cell division</keyword>
<dbReference type="Proteomes" id="UP001241537">
    <property type="component" value="Unassembled WGS sequence"/>
</dbReference>
<keyword evidence="1" id="KW-0175">Coiled coil</keyword>
<evidence type="ECO:0000313" key="3">
    <source>
        <dbReference type="Proteomes" id="UP001241537"/>
    </source>
</evidence>
<dbReference type="EMBL" id="JAUSTO010000006">
    <property type="protein sequence ID" value="MDQ0152541.1"/>
    <property type="molecule type" value="Genomic_DNA"/>
</dbReference>
<feature type="coiled-coil region" evidence="1">
    <location>
        <begin position="132"/>
        <end position="183"/>
    </location>
</feature>
<feature type="coiled-coil region" evidence="1">
    <location>
        <begin position="76"/>
        <end position="103"/>
    </location>
</feature>
<dbReference type="AlphaFoldDB" id="A0AAE3VA54"/>
<protein>
    <submittedName>
        <fullName evidence="2">Cell division protein ZapA</fullName>
    </submittedName>
</protein>
<dbReference type="InterPro" id="IPR053712">
    <property type="entry name" value="Bac_CellDiv_Activator"/>
</dbReference>
<dbReference type="RefSeq" id="WP_106611781.1">
    <property type="nucleotide sequence ID" value="NZ_JAUSTO010000006.1"/>
</dbReference>
<comment type="caution">
    <text evidence="2">The sequence shown here is derived from an EMBL/GenBank/DDBJ whole genome shotgun (WGS) entry which is preliminary data.</text>
</comment>
<keyword evidence="2" id="KW-0131">Cell cycle</keyword>
<evidence type="ECO:0000256" key="1">
    <source>
        <dbReference type="SAM" id="Coils"/>
    </source>
</evidence>
<dbReference type="SUPFAM" id="SSF102829">
    <property type="entry name" value="Cell division protein ZapA-like"/>
    <property type="match status" value="1"/>
</dbReference>
<gene>
    <name evidence="2" type="ORF">J2S20_001233</name>
</gene>
<name>A0AAE3VA54_9FIRM</name>
<proteinExistence type="predicted"/>
<dbReference type="Gene3D" id="6.10.250.790">
    <property type="match status" value="1"/>
</dbReference>